<sequence length="59" mass="6372">MPLVLPLIDEIFLAVNIPDCVINSITSLSTKPDEKATCAAANVAWPQRLSSTIGLNHLR</sequence>
<organism evidence="1">
    <name type="scientific">Medicago truncatula</name>
    <name type="common">Barrel medic</name>
    <name type="synonym">Medicago tribuloides</name>
    <dbReference type="NCBI Taxonomy" id="3880"/>
    <lineage>
        <taxon>Eukaryota</taxon>
        <taxon>Viridiplantae</taxon>
        <taxon>Streptophyta</taxon>
        <taxon>Embryophyta</taxon>
        <taxon>Tracheophyta</taxon>
        <taxon>Spermatophyta</taxon>
        <taxon>Magnoliopsida</taxon>
        <taxon>eudicotyledons</taxon>
        <taxon>Gunneridae</taxon>
        <taxon>Pentapetalae</taxon>
        <taxon>rosids</taxon>
        <taxon>fabids</taxon>
        <taxon>Fabales</taxon>
        <taxon>Fabaceae</taxon>
        <taxon>Papilionoideae</taxon>
        <taxon>50 kb inversion clade</taxon>
        <taxon>NPAAA clade</taxon>
        <taxon>Hologalegina</taxon>
        <taxon>IRL clade</taxon>
        <taxon>Trifolieae</taxon>
        <taxon>Medicago</taxon>
    </lineage>
</organism>
<dbReference type="AlphaFoldDB" id="I3T7F7"/>
<evidence type="ECO:0000313" key="1">
    <source>
        <dbReference type="EMBL" id="AFK48449.1"/>
    </source>
</evidence>
<name>I3T7F7_MEDTR</name>
<proteinExistence type="evidence at transcript level"/>
<dbReference type="EMBL" id="BT148655">
    <property type="protein sequence ID" value="AFK48449.1"/>
    <property type="molecule type" value="mRNA"/>
</dbReference>
<protein>
    <submittedName>
        <fullName evidence="1">Uncharacterized protein</fullName>
    </submittedName>
</protein>
<reference evidence="1" key="1">
    <citation type="submission" date="2012-05" db="EMBL/GenBank/DDBJ databases">
        <authorList>
            <person name="Krishnakumar V."/>
            <person name="Cheung F."/>
            <person name="Xiao Y."/>
            <person name="Chan A."/>
            <person name="Moskal W.A."/>
            <person name="Town C.D."/>
        </authorList>
    </citation>
    <scope>NUCLEOTIDE SEQUENCE</scope>
</reference>
<accession>I3T7F7</accession>